<accession>A0A1Y0I9W2</accession>
<dbReference type="SUPFAM" id="SSF103481">
    <property type="entry name" value="Multidrug resistance efflux transporter EmrE"/>
    <property type="match status" value="2"/>
</dbReference>
<feature type="transmembrane region" description="Helical" evidence="5">
    <location>
        <begin position="178"/>
        <end position="199"/>
    </location>
</feature>
<feature type="transmembrane region" description="Helical" evidence="5">
    <location>
        <begin position="205"/>
        <end position="224"/>
    </location>
</feature>
<feature type="transmembrane region" description="Helical" evidence="5">
    <location>
        <begin position="69"/>
        <end position="89"/>
    </location>
</feature>
<dbReference type="InterPro" id="IPR050638">
    <property type="entry name" value="AA-Vitamin_Transporters"/>
</dbReference>
<organism evidence="7 8">
    <name type="scientific">Oleiphilus messinensis</name>
    <dbReference type="NCBI Taxonomy" id="141451"/>
    <lineage>
        <taxon>Bacteria</taxon>
        <taxon>Pseudomonadati</taxon>
        <taxon>Pseudomonadota</taxon>
        <taxon>Gammaproteobacteria</taxon>
        <taxon>Oceanospirillales</taxon>
        <taxon>Oleiphilaceae</taxon>
        <taxon>Oleiphilus</taxon>
    </lineage>
</organism>
<keyword evidence="2 5" id="KW-0812">Transmembrane</keyword>
<reference evidence="7 8" key="1">
    <citation type="submission" date="2017-05" db="EMBL/GenBank/DDBJ databases">
        <title>Genomic insights into alkan degradation activity of Oleiphilus messinensis.</title>
        <authorList>
            <person name="Kozyavkin S.A."/>
            <person name="Slesarev A.I."/>
            <person name="Golyshin P.N."/>
            <person name="Korzhenkov A."/>
            <person name="Golyshina O.N."/>
            <person name="Toshchakov S.V."/>
        </authorList>
    </citation>
    <scope>NUCLEOTIDE SEQUENCE [LARGE SCALE GENOMIC DNA]</scope>
    <source>
        <strain evidence="7 8">ME102</strain>
    </source>
</reference>
<dbReference type="RefSeq" id="WP_198343002.1">
    <property type="nucleotide sequence ID" value="NZ_CP021425.1"/>
</dbReference>
<dbReference type="PANTHER" id="PTHR32322:SF9">
    <property type="entry name" value="AMINO-ACID METABOLITE EFFLUX PUMP-RELATED"/>
    <property type="match status" value="1"/>
</dbReference>
<keyword evidence="4 5" id="KW-0472">Membrane</keyword>
<feature type="transmembrane region" description="Helical" evidence="5">
    <location>
        <begin position="36"/>
        <end position="57"/>
    </location>
</feature>
<feature type="transmembrane region" description="Helical" evidence="5">
    <location>
        <begin position="121"/>
        <end position="139"/>
    </location>
</feature>
<evidence type="ECO:0000259" key="6">
    <source>
        <dbReference type="Pfam" id="PF00892"/>
    </source>
</evidence>
<evidence type="ECO:0000313" key="8">
    <source>
        <dbReference type="Proteomes" id="UP000196027"/>
    </source>
</evidence>
<feature type="domain" description="EamA" evidence="6">
    <location>
        <begin position="147"/>
        <end position="278"/>
    </location>
</feature>
<feature type="transmembrane region" description="Helical" evidence="5">
    <location>
        <begin position="95"/>
        <end position="114"/>
    </location>
</feature>
<dbReference type="PANTHER" id="PTHR32322">
    <property type="entry name" value="INNER MEMBRANE TRANSPORTER"/>
    <property type="match status" value="1"/>
</dbReference>
<evidence type="ECO:0000256" key="2">
    <source>
        <dbReference type="ARBA" id="ARBA00022692"/>
    </source>
</evidence>
<dbReference type="KEGG" id="ome:OLMES_3210"/>
<keyword evidence="8" id="KW-1185">Reference proteome</keyword>
<dbReference type="Proteomes" id="UP000196027">
    <property type="component" value="Chromosome"/>
</dbReference>
<comment type="subcellular location">
    <subcellularLocation>
        <location evidence="1">Membrane</location>
        <topology evidence="1">Multi-pass membrane protein</topology>
    </subcellularLocation>
</comment>
<evidence type="ECO:0000256" key="5">
    <source>
        <dbReference type="SAM" id="Phobius"/>
    </source>
</evidence>
<evidence type="ECO:0000313" key="7">
    <source>
        <dbReference type="EMBL" id="ARU57251.1"/>
    </source>
</evidence>
<protein>
    <submittedName>
        <fullName evidence="7">Putative transmembrane protein</fullName>
    </submittedName>
</protein>
<dbReference type="Pfam" id="PF00892">
    <property type="entry name" value="EamA"/>
    <property type="match status" value="1"/>
</dbReference>
<sequence>MNTLLYTALALIAFAGNSILCRLALGEQSIDAASFTIIRLGSGILMLMVIMPLTAMGKTQSLRDSTAKGSWKASLMLFLYAVCFSYAYISLETGVGALILFGAVQITIILIGIHAGNKLHALEWAGVFIAFGGFIYLVLPGLATPSLWGFVLMLIAGIAWGLYTLAGKSSQNPLADTAFNFLRTAPFVVVLGIITLSSAHITVQGIILAVLSGAVASGLGYTIWYMALKGITALQAAVLQLLVPVIAAAGGILFADETLTLRLILSGIAILGGILLVILGRQVVNRKGASDGLSRSDRHQIDRTH</sequence>
<name>A0A1Y0I9W2_9GAMM</name>
<dbReference type="GO" id="GO:0016020">
    <property type="term" value="C:membrane"/>
    <property type="evidence" value="ECO:0007669"/>
    <property type="project" value="UniProtKB-SubCell"/>
</dbReference>
<feature type="transmembrane region" description="Helical" evidence="5">
    <location>
        <begin position="236"/>
        <end position="255"/>
    </location>
</feature>
<evidence type="ECO:0000256" key="3">
    <source>
        <dbReference type="ARBA" id="ARBA00022989"/>
    </source>
</evidence>
<feature type="transmembrane region" description="Helical" evidence="5">
    <location>
        <begin position="145"/>
        <end position="166"/>
    </location>
</feature>
<dbReference type="InterPro" id="IPR000620">
    <property type="entry name" value="EamA_dom"/>
</dbReference>
<evidence type="ECO:0000256" key="4">
    <source>
        <dbReference type="ARBA" id="ARBA00023136"/>
    </source>
</evidence>
<gene>
    <name evidence="7" type="ORF">OLMES_3210</name>
</gene>
<keyword evidence="3 5" id="KW-1133">Transmembrane helix</keyword>
<evidence type="ECO:0000256" key="1">
    <source>
        <dbReference type="ARBA" id="ARBA00004141"/>
    </source>
</evidence>
<feature type="transmembrane region" description="Helical" evidence="5">
    <location>
        <begin position="261"/>
        <end position="280"/>
    </location>
</feature>
<proteinExistence type="predicted"/>
<dbReference type="AlphaFoldDB" id="A0A1Y0I9W2"/>
<dbReference type="EMBL" id="CP021425">
    <property type="protein sequence ID" value="ARU57251.1"/>
    <property type="molecule type" value="Genomic_DNA"/>
</dbReference>
<dbReference type="InterPro" id="IPR037185">
    <property type="entry name" value="EmrE-like"/>
</dbReference>